<sequence>ADVEVIAADKINKAYDRTLAGDVRYRFVIDMKSLD</sequence>
<evidence type="ECO:0000313" key="1">
    <source>
        <dbReference type="EMBL" id="EQD78842.1"/>
    </source>
</evidence>
<accession>T1C9F8</accession>
<evidence type="ECO:0008006" key="2">
    <source>
        <dbReference type="Google" id="ProtNLM"/>
    </source>
</evidence>
<organism evidence="1">
    <name type="scientific">mine drainage metagenome</name>
    <dbReference type="NCBI Taxonomy" id="410659"/>
    <lineage>
        <taxon>unclassified sequences</taxon>
        <taxon>metagenomes</taxon>
        <taxon>ecological metagenomes</taxon>
    </lineage>
</organism>
<proteinExistence type="predicted"/>
<reference evidence="1" key="2">
    <citation type="journal article" date="2014" name="ISME J.">
        <title>Microbial stratification in low pH oxic and suboxic macroscopic growths along an acid mine drainage.</title>
        <authorList>
            <person name="Mendez-Garcia C."/>
            <person name="Mesa V."/>
            <person name="Sprenger R.R."/>
            <person name="Richter M."/>
            <person name="Diez M.S."/>
            <person name="Solano J."/>
            <person name="Bargiela R."/>
            <person name="Golyshina O.V."/>
            <person name="Manteca A."/>
            <person name="Ramos J.L."/>
            <person name="Gallego J.R."/>
            <person name="Llorente I."/>
            <person name="Martins Dos Santos V.A."/>
            <person name="Jensen O.N."/>
            <person name="Pelaez A.I."/>
            <person name="Sanchez J."/>
            <person name="Ferrer M."/>
        </authorList>
    </citation>
    <scope>NUCLEOTIDE SEQUENCE</scope>
</reference>
<feature type="non-terminal residue" evidence="1">
    <location>
        <position position="1"/>
    </location>
</feature>
<gene>
    <name evidence="1" type="ORF">B1A_02048</name>
</gene>
<name>T1C9F8_9ZZZZ</name>
<comment type="caution">
    <text evidence="1">The sequence shown here is derived from an EMBL/GenBank/DDBJ whole genome shotgun (WGS) entry which is preliminary data.</text>
</comment>
<dbReference type="EMBL" id="AUZX01001534">
    <property type="protein sequence ID" value="EQD78842.1"/>
    <property type="molecule type" value="Genomic_DNA"/>
</dbReference>
<dbReference type="AlphaFoldDB" id="T1C9F8"/>
<protein>
    <recommendedName>
        <fullName evidence="2">Alcohol dehydrogenase</fullName>
    </recommendedName>
</protein>
<dbReference type="Gene3D" id="3.90.180.10">
    <property type="entry name" value="Medium-chain alcohol dehydrogenases, catalytic domain"/>
    <property type="match status" value="1"/>
</dbReference>
<reference evidence="1" key="1">
    <citation type="submission" date="2013-08" db="EMBL/GenBank/DDBJ databases">
        <authorList>
            <person name="Mendez C."/>
            <person name="Richter M."/>
            <person name="Ferrer M."/>
            <person name="Sanchez J."/>
        </authorList>
    </citation>
    <scope>NUCLEOTIDE SEQUENCE</scope>
</reference>